<dbReference type="PANTHER" id="PTHR32439:SF9">
    <property type="entry name" value="BLR3264 PROTEIN"/>
    <property type="match status" value="1"/>
</dbReference>
<dbReference type="SUPFAM" id="SSF56014">
    <property type="entry name" value="Nitrite and sulphite reductase 4Fe-4S domain-like"/>
    <property type="match status" value="2"/>
</dbReference>
<dbReference type="NCBIfam" id="TIGR02435">
    <property type="entry name" value="CobG"/>
    <property type="match status" value="1"/>
</dbReference>
<dbReference type="Gene3D" id="3.30.413.10">
    <property type="entry name" value="Sulfite Reductase Hemoprotein, domain 1"/>
    <property type="match status" value="2"/>
</dbReference>
<dbReference type="InterPro" id="IPR005117">
    <property type="entry name" value="NiRdtase/SiRdtase_haem-b_fer"/>
</dbReference>
<dbReference type="InterPro" id="IPR045854">
    <property type="entry name" value="NO2/SO3_Rdtase_4Fe4S_sf"/>
</dbReference>
<dbReference type="InterPro" id="IPR036136">
    <property type="entry name" value="Nit/Sulf_reduc_fer-like_dom_sf"/>
</dbReference>
<keyword evidence="4" id="KW-0560">Oxidoreductase</keyword>
<reference evidence="9" key="1">
    <citation type="journal article" date="2014" name="Int. J. Syst. Evol. Microbiol.">
        <title>Complete genome of a new Firmicutes species belonging to the dominant human colonic microbiota ('Ruminococcus bicirculans') reveals two chromosomes and a selective capacity to utilize plant glucans.</title>
        <authorList>
            <consortium name="NISC Comparative Sequencing Program"/>
            <person name="Wegmann U."/>
            <person name="Louis P."/>
            <person name="Goesmann A."/>
            <person name="Henrissat B."/>
            <person name="Duncan S.H."/>
            <person name="Flint H.J."/>
        </authorList>
    </citation>
    <scope>NUCLEOTIDE SEQUENCE</scope>
    <source>
        <strain evidence="9">NBRC 103855</strain>
    </source>
</reference>
<dbReference type="InterPro" id="IPR012798">
    <property type="entry name" value="Cbl_synth_CobG-like"/>
</dbReference>
<dbReference type="SUPFAM" id="SSF55124">
    <property type="entry name" value="Nitrite/Sulfite reductase N-terminal domain-like"/>
    <property type="match status" value="2"/>
</dbReference>
<evidence type="ECO:0000256" key="1">
    <source>
        <dbReference type="ARBA" id="ARBA00022485"/>
    </source>
</evidence>
<keyword evidence="1" id="KW-0004">4Fe-4S</keyword>
<dbReference type="Pfam" id="PF03460">
    <property type="entry name" value="NIR_SIR_ferr"/>
    <property type="match status" value="1"/>
</dbReference>
<proteinExistence type="predicted"/>
<evidence type="ECO:0000259" key="8">
    <source>
        <dbReference type="Pfam" id="PF03460"/>
    </source>
</evidence>
<protein>
    <submittedName>
        <fullName evidence="9">Precorrin-3B synthase</fullName>
    </submittedName>
</protein>
<dbReference type="Proteomes" id="UP001161406">
    <property type="component" value="Unassembled WGS sequence"/>
</dbReference>
<gene>
    <name evidence="9" type="primary">cobG</name>
    <name evidence="9" type="ORF">GCM10007913_23060</name>
</gene>
<name>A0ABQ5UGT5_9HYPH</name>
<feature type="compositionally biased region" description="Low complexity" evidence="7">
    <location>
        <begin position="12"/>
        <end position="22"/>
    </location>
</feature>
<dbReference type="Gene3D" id="3.90.480.10">
    <property type="entry name" value="Sulfite Reductase Hemoprotein,Domain 2"/>
    <property type="match status" value="1"/>
</dbReference>
<evidence type="ECO:0000256" key="4">
    <source>
        <dbReference type="ARBA" id="ARBA00023002"/>
    </source>
</evidence>
<evidence type="ECO:0000256" key="2">
    <source>
        <dbReference type="ARBA" id="ARBA00022617"/>
    </source>
</evidence>
<reference evidence="9" key="2">
    <citation type="submission" date="2023-01" db="EMBL/GenBank/DDBJ databases">
        <title>Draft genome sequence of Devosia yakushimensis strain NBRC 103855.</title>
        <authorList>
            <person name="Sun Q."/>
            <person name="Mori K."/>
        </authorList>
    </citation>
    <scope>NUCLEOTIDE SEQUENCE</scope>
    <source>
        <strain evidence="9">NBRC 103855</strain>
    </source>
</reference>
<evidence type="ECO:0000313" key="9">
    <source>
        <dbReference type="EMBL" id="GLQ10374.1"/>
    </source>
</evidence>
<feature type="domain" description="Nitrite/Sulfite reductase ferredoxin-like" evidence="8">
    <location>
        <begin position="33"/>
        <end position="96"/>
    </location>
</feature>
<dbReference type="EMBL" id="BSNG01000001">
    <property type="protein sequence ID" value="GLQ10374.1"/>
    <property type="molecule type" value="Genomic_DNA"/>
</dbReference>
<dbReference type="PANTHER" id="PTHR32439">
    <property type="entry name" value="FERREDOXIN--NITRITE REDUCTASE, CHLOROPLASTIC"/>
    <property type="match status" value="1"/>
</dbReference>
<keyword evidence="3" id="KW-0479">Metal-binding</keyword>
<evidence type="ECO:0000256" key="5">
    <source>
        <dbReference type="ARBA" id="ARBA00023004"/>
    </source>
</evidence>
<dbReference type="RefSeq" id="WP_284390941.1">
    <property type="nucleotide sequence ID" value="NZ_BSNG01000001.1"/>
</dbReference>
<comment type="caution">
    <text evidence="9">The sequence shown here is derived from an EMBL/GenBank/DDBJ whole genome shotgun (WGS) entry which is preliminary data.</text>
</comment>
<sequence length="441" mass="45073">MREPDVPQAHSTAALTTAPPALRRGACPSLDEPMQTGDGLLARLRIPGDHLTPRRLQAIAETAARYGNGQLEITARGNLQARGLTHQTAPRFAEAIETIVPIERGLVVETPPLAGIDPLERADPRPLASAIRARSVAGLGPKVTVIVDGGGQIDLVALGADIRFSAISPDHWQLSVANTPVGSVATASAAAAAEAILTLIAAHGEAARGRDLPPEVLRQAVAAHLTGTASPSPRPATSAIGEFTLDQGFAAGIALPFGSIDSDSLIALARSALVLGITDLRLAPHHALLALAADPAMLAAWIEAAANLGFITAPTDPRGAVSACIGSEGCASGHLAARSLAAGLSEHHRDLLDGSITLHVSGCAKGCAHPRAAALTLVGAEDNCALVLNGLAGDMPLAEIASARMESALTRLTRQRLPGETTAACLTRLGASTIAGLFRQE</sequence>
<organism evidence="9 10">
    <name type="scientific">Devosia yakushimensis</name>
    <dbReference type="NCBI Taxonomy" id="470028"/>
    <lineage>
        <taxon>Bacteria</taxon>
        <taxon>Pseudomonadati</taxon>
        <taxon>Pseudomonadota</taxon>
        <taxon>Alphaproteobacteria</taxon>
        <taxon>Hyphomicrobiales</taxon>
        <taxon>Devosiaceae</taxon>
        <taxon>Devosia</taxon>
    </lineage>
</organism>
<accession>A0ABQ5UGT5</accession>
<keyword evidence="10" id="KW-1185">Reference proteome</keyword>
<keyword evidence="6" id="KW-0411">Iron-sulfur</keyword>
<feature type="region of interest" description="Disordered" evidence="7">
    <location>
        <begin position="1"/>
        <end position="34"/>
    </location>
</feature>
<keyword evidence="5" id="KW-0408">Iron</keyword>
<dbReference type="InterPro" id="IPR051329">
    <property type="entry name" value="NIR_SIR_4Fe-4S"/>
</dbReference>
<evidence type="ECO:0000256" key="7">
    <source>
        <dbReference type="SAM" id="MobiDB-lite"/>
    </source>
</evidence>
<keyword evidence="2" id="KW-0349">Heme</keyword>
<evidence type="ECO:0000256" key="3">
    <source>
        <dbReference type="ARBA" id="ARBA00022723"/>
    </source>
</evidence>
<evidence type="ECO:0000313" key="10">
    <source>
        <dbReference type="Proteomes" id="UP001161406"/>
    </source>
</evidence>
<evidence type="ECO:0000256" key="6">
    <source>
        <dbReference type="ARBA" id="ARBA00023014"/>
    </source>
</evidence>